<evidence type="ECO:0008006" key="3">
    <source>
        <dbReference type="Google" id="ProtNLM"/>
    </source>
</evidence>
<dbReference type="OrthoDB" id="3078218at2"/>
<dbReference type="EMBL" id="CP014672">
    <property type="protein sequence ID" value="ANW97722.1"/>
    <property type="molecule type" value="Genomic_DNA"/>
</dbReference>
<evidence type="ECO:0000313" key="2">
    <source>
        <dbReference type="Proteomes" id="UP000092971"/>
    </source>
</evidence>
<dbReference type="AlphaFoldDB" id="A0A1B1YAE2"/>
<protein>
    <recommendedName>
        <fullName evidence="3">Phage tail protein</fullName>
    </recommendedName>
</protein>
<dbReference type="NCBIfam" id="TIGR01603">
    <property type="entry name" value="maj_tail_phi13"/>
    <property type="match status" value="1"/>
</dbReference>
<organism evidence="1 2">
    <name type="scientific">Thermoclostridium stercorarium subsp. thermolacticum DSM 2910</name>
    <dbReference type="NCBI Taxonomy" id="1121336"/>
    <lineage>
        <taxon>Bacteria</taxon>
        <taxon>Bacillati</taxon>
        <taxon>Bacillota</taxon>
        <taxon>Clostridia</taxon>
        <taxon>Eubacteriales</taxon>
        <taxon>Oscillospiraceae</taxon>
        <taxon>Thermoclostridium</taxon>
    </lineage>
</organism>
<sequence length="196" mass="22038">MAQIGLRYPVYAPLTEDETAGTYEYGVGKVAAKAIRIDINLNIADSPLYADDGIAERVREFIDGTMTFTPDDLSNEVRADWLGNKLEDEEVDEETTVKVLKSNTEDLPGYFGFGCIVPKVKNKKRQYRAIVFTKVQFGEPNETAETKGENISWQTPAIEGKIMRRVDGIWKEEIIVDDIDVAKAWLNKKLNVGSEE</sequence>
<gene>
    <name evidence="1" type="ORF">CSTERTH_01085</name>
</gene>
<reference evidence="1 2" key="1">
    <citation type="submission" date="2016-02" db="EMBL/GenBank/DDBJ databases">
        <title>Comparison of Clostridium stercorarium subspecies using comparative genomics and transcriptomics.</title>
        <authorList>
            <person name="Schellenberg J."/>
            <person name="Thallinger G."/>
            <person name="Levin D.B."/>
            <person name="Zhang X."/>
            <person name="Alvare G."/>
            <person name="Fristensky B."/>
            <person name="Sparling R."/>
        </authorList>
    </citation>
    <scope>NUCLEOTIDE SEQUENCE [LARGE SCALE GENOMIC DNA]</scope>
    <source>
        <strain evidence="1 2">DSM 2910</strain>
    </source>
</reference>
<evidence type="ECO:0000313" key="1">
    <source>
        <dbReference type="EMBL" id="ANW97722.1"/>
    </source>
</evidence>
<name>A0A1B1YAE2_THEST</name>
<dbReference type="InterPro" id="IPR006490">
    <property type="entry name" value="Maj_tail_phi13"/>
</dbReference>
<dbReference type="RefSeq" id="WP_065821266.1">
    <property type="nucleotide sequence ID" value="NZ_CP014672.1"/>
</dbReference>
<accession>A0A1B1YAE2</accession>
<proteinExistence type="predicted"/>
<dbReference type="Proteomes" id="UP000092971">
    <property type="component" value="Chromosome"/>
</dbReference>